<evidence type="ECO:0000313" key="4">
    <source>
        <dbReference type="Proteomes" id="UP001501676"/>
    </source>
</evidence>
<sequence length="438" mass="45277">MSRRRKLRRSHGGAALTAVLLLGTLFVSPGTAASAACTGSGWVASWAASPTDALVPVDASGGPAPTSVTRQTLRMMISPHLGGSTLRIRLTNRFGSSPVTFGRVTVAKQQRGAAIGAATPVLFGGKTSVTVPAGSDLVSDATQFTFAAFDHLAVSMYVPGRAESVTKHWNANATSYLTPALSGDRTAETSGAPFTTRTGSWLYLGGLDVEAPTSTHAVVAFGDSITDGFVGGSPLSIPADKSVADTDQRYPDFLQRRLLDAGAPISIVNAGIGSNMLLTDGTPLMLGPSGVKRFGQDALAHPGVTGVLLLEGINDLGLTRSSAVSLIAGLTTLVDQAHAAGVKVWLGTILPASNALIDGTLLAPDSERNRQQVNTWIRQQDLADGVVDFDLALRDPSNPSVLRAEYASVDNLHPSPAGYRAMAQTVDLNLLASPGCAA</sequence>
<dbReference type="InterPro" id="IPR036514">
    <property type="entry name" value="SGNH_hydro_sf"/>
</dbReference>
<keyword evidence="1" id="KW-0732">Signal</keyword>
<dbReference type="PANTHER" id="PTHR43784:SF2">
    <property type="entry name" value="GDSL-LIKE LIPASE_ACYLHYDROLASE, PUTATIVE (AFU_ORTHOLOGUE AFUA_2G00820)-RELATED"/>
    <property type="match status" value="1"/>
</dbReference>
<evidence type="ECO:0000256" key="1">
    <source>
        <dbReference type="SAM" id="SignalP"/>
    </source>
</evidence>
<keyword evidence="3" id="KW-0378">Hydrolase</keyword>
<proteinExistence type="predicted"/>
<gene>
    <name evidence="3" type="ORF">GCM10020369_10270</name>
</gene>
<evidence type="ECO:0000313" key="3">
    <source>
        <dbReference type="EMBL" id="GAA3383633.1"/>
    </source>
</evidence>
<dbReference type="SUPFAM" id="SSF52266">
    <property type="entry name" value="SGNH hydrolase"/>
    <property type="match status" value="1"/>
</dbReference>
<dbReference type="InterPro" id="IPR053140">
    <property type="entry name" value="GDSL_Rv0518-like"/>
</dbReference>
<dbReference type="GO" id="GO:0016787">
    <property type="term" value="F:hydrolase activity"/>
    <property type="evidence" value="ECO:0007669"/>
    <property type="project" value="UniProtKB-KW"/>
</dbReference>
<dbReference type="PANTHER" id="PTHR43784">
    <property type="entry name" value="GDSL-LIKE LIPASE/ACYLHYDROLASE, PUTATIVE (AFU_ORTHOLOGUE AFUA_2G00820)-RELATED"/>
    <property type="match status" value="1"/>
</dbReference>
<accession>A0ABP6SSZ9</accession>
<reference evidence="4" key="1">
    <citation type="journal article" date="2019" name="Int. J. Syst. Evol. Microbiol.">
        <title>The Global Catalogue of Microorganisms (GCM) 10K type strain sequencing project: providing services to taxonomists for standard genome sequencing and annotation.</title>
        <authorList>
            <consortium name="The Broad Institute Genomics Platform"/>
            <consortium name="The Broad Institute Genome Sequencing Center for Infectious Disease"/>
            <person name="Wu L."/>
            <person name="Ma J."/>
        </authorList>
    </citation>
    <scope>NUCLEOTIDE SEQUENCE [LARGE SCALE GENOMIC DNA]</scope>
    <source>
        <strain evidence="4">JCM 9458</strain>
    </source>
</reference>
<dbReference type="RefSeq" id="WP_345726790.1">
    <property type="nucleotide sequence ID" value="NZ_BAAAYN010000006.1"/>
</dbReference>
<dbReference type="EMBL" id="BAAAYN010000006">
    <property type="protein sequence ID" value="GAA3383633.1"/>
    <property type="molecule type" value="Genomic_DNA"/>
</dbReference>
<feature type="signal peptide" evidence="1">
    <location>
        <begin position="1"/>
        <end position="32"/>
    </location>
</feature>
<evidence type="ECO:0000259" key="2">
    <source>
        <dbReference type="Pfam" id="PF13472"/>
    </source>
</evidence>
<feature type="domain" description="SGNH hydrolase-type esterase" evidence="2">
    <location>
        <begin position="220"/>
        <end position="421"/>
    </location>
</feature>
<organism evidence="3 4">
    <name type="scientific">Cryptosporangium minutisporangium</name>
    <dbReference type="NCBI Taxonomy" id="113569"/>
    <lineage>
        <taxon>Bacteria</taxon>
        <taxon>Bacillati</taxon>
        <taxon>Actinomycetota</taxon>
        <taxon>Actinomycetes</taxon>
        <taxon>Cryptosporangiales</taxon>
        <taxon>Cryptosporangiaceae</taxon>
        <taxon>Cryptosporangium</taxon>
    </lineage>
</organism>
<comment type="caution">
    <text evidence="3">The sequence shown here is derived from an EMBL/GenBank/DDBJ whole genome shotgun (WGS) entry which is preliminary data.</text>
</comment>
<protein>
    <submittedName>
        <fullName evidence="3">SGNH/GDSL hydrolase family protein</fullName>
    </submittedName>
</protein>
<feature type="chain" id="PRO_5047363679" evidence="1">
    <location>
        <begin position="33"/>
        <end position="438"/>
    </location>
</feature>
<dbReference type="Proteomes" id="UP001501676">
    <property type="component" value="Unassembled WGS sequence"/>
</dbReference>
<dbReference type="InterPro" id="IPR013830">
    <property type="entry name" value="SGNH_hydro"/>
</dbReference>
<name>A0ABP6SSZ9_9ACTN</name>
<dbReference type="Gene3D" id="3.40.50.1110">
    <property type="entry name" value="SGNH hydrolase"/>
    <property type="match status" value="1"/>
</dbReference>
<dbReference type="Pfam" id="PF13472">
    <property type="entry name" value="Lipase_GDSL_2"/>
    <property type="match status" value="1"/>
</dbReference>
<keyword evidence="4" id="KW-1185">Reference proteome</keyword>